<reference evidence="1 2" key="1">
    <citation type="submission" date="2018-04" db="EMBL/GenBank/DDBJ databases">
        <title>Genomic Encyclopedia of Archaeal and Bacterial Type Strains, Phase II (KMG-II): from individual species to whole genera.</title>
        <authorList>
            <person name="Goeker M."/>
        </authorList>
    </citation>
    <scope>NUCLEOTIDE SEQUENCE [LARGE SCALE GENOMIC DNA]</scope>
    <source>
        <strain evidence="1 2">DSM 18064</strain>
    </source>
</reference>
<dbReference type="Gene3D" id="2.130.10.10">
    <property type="entry name" value="YVTN repeat-like/Quinoprotein amine dehydrogenase"/>
    <property type="match status" value="1"/>
</dbReference>
<dbReference type="EMBL" id="QAAA01000041">
    <property type="protein sequence ID" value="PTM99686.1"/>
    <property type="molecule type" value="Genomic_DNA"/>
</dbReference>
<comment type="caution">
    <text evidence="1">The sequence shown here is derived from an EMBL/GenBank/DDBJ whole genome shotgun (WGS) entry which is preliminary data.</text>
</comment>
<evidence type="ECO:0000313" key="2">
    <source>
        <dbReference type="Proteomes" id="UP000243859"/>
    </source>
</evidence>
<dbReference type="Proteomes" id="UP000243859">
    <property type="component" value="Unassembled WGS sequence"/>
</dbReference>
<keyword evidence="1" id="KW-0413">Isomerase</keyword>
<organism evidence="1 2">
    <name type="scientific">Rhodovulum imhoffii</name>
    <dbReference type="NCBI Taxonomy" id="365340"/>
    <lineage>
        <taxon>Bacteria</taxon>
        <taxon>Pseudomonadati</taxon>
        <taxon>Pseudomonadota</taxon>
        <taxon>Alphaproteobacteria</taxon>
        <taxon>Rhodobacterales</taxon>
        <taxon>Paracoccaceae</taxon>
        <taxon>Rhodovulum</taxon>
    </lineage>
</organism>
<evidence type="ECO:0000313" key="1">
    <source>
        <dbReference type="EMBL" id="PTM99686.1"/>
    </source>
</evidence>
<protein>
    <submittedName>
        <fullName evidence="1">6-phosphogluconolactonase (Cycloisomerase 2 family)</fullName>
    </submittedName>
</protein>
<dbReference type="RefSeq" id="WP_211309720.1">
    <property type="nucleotide sequence ID" value="NZ_QAAA01000041.1"/>
</dbReference>
<name>A0A2T5BL27_9RHOB</name>
<proteinExistence type="predicted"/>
<sequence length="302" mass="31947">MSFTINDSTYIAGGTNSGWASTGITIDGQPFVVSLGFSYDGQAVIYRVNDDGTLTETDRMTYSSSTGQVVTTSGGNITSTITADPDLNVTALSSLTQSNIYEVDGTPTIFLTSQNGTGITVWSLDSDGHMTFEDGRSFGGSQQYLDGGIVREGVFYEGSDGTNYYYAARPQSDQITKFTYDNGNFVEVGTAASGTALNNPNSLDAVTIDGTGYLVASGLDSLVLYQINEANGNLTLLDDETLSAQSSSGAQSATEIIIGEDGTAYALWSDINEGSTYLYEIDATTGQLILSDTIVGYDSYFM</sequence>
<dbReference type="AlphaFoldDB" id="A0A2T5BL27"/>
<gene>
    <name evidence="1" type="ORF">C8N32_1415</name>
</gene>
<dbReference type="SUPFAM" id="SSF101898">
    <property type="entry name" value="NHL repeat"/>
    <property type="match status" value="1"/>
</dbReference>
<feature type="non-terminal residue" evidence="1">
    <location>
        <position position="302"/>
    </location>
</feature>
<dbReference type="GO" id="GO:0016853">
    <property type="term" value="F:isomerase activity"/>
    <property type="evidence" value="ECO:0007669"/>
    <property type="project" value="UniProtKB-KW"/>
</dbReference>
<keyword evidence="2" id="KW-1185">Reference proteome</keyword>
<accession>A0A2T5BL27</accession>
<dbReference type="InterPro" id="IPR015943">
    <property type="entry name" value="WD40/YVTN_repeat-like_dom_sf"/>
</dbReference>